<feature type="region of interest" description="Disordered" evidence="1">
    <location>
        <begin position="1"/>
        <end position="26"/>
    </location>
</feature>
<protein>
    <submittedName>
        <fullName evidence="2">Uncharacterized protein</fullName>
    </submittedName>
</protein>
<accession>A0A222P471</accession>
<dbReference type="KEGG" id="lcd:clem_10525"/>
<evidence type="ECO:0000313" key="3">
    <source>
        <dbReference type="Proteomes" id="UP000201728"/>
    </source>
</evidence>
<evidence type="ECO:0000256" key="1">
    <source>
        <dbReference type="SAM" id="MobiDB-lite"/>
    </source>
</evidence>
<name>A0A222P471_9GAMM</name>
<dbReference type="Proteomes" id="UP000201728">
    <property type="component" value="Chromosome"/>
</dbReference>
<proteinExistence type="predicted"/>
<reference evidence="3" key="1">
    <citation type="submission" date="2016-07" db="EMBL/GenBank/DDBJ databases">
        <authorList>
            <person name="Florea S."/>
            <person name="Webb J.S."/>
            <person name="Jaromczyk J."/>
            <person name="Schardl C.L."/>
        </authorList>
    </citation>
    <scope>NUCLEOTIDE SEQUENCE [LARGE SCALE GENOMIC DNA]</scope>
    <source>
        <strain evidence="3">CDC-D5610</strain>
    </source>
</reference>
<keyword evidence="3" id="KW-1185">Reference proteome</keyword>
<feature type="compositionally biased region" description="Polar residues" evidence="1">
    <location>
        <begin position="1"/>
        <end position="11"/>
    </location>
</feature>
<dbReference type="EMBL" id="CP016397">
    <property type="protein sequence ID" value="ASQ46651.1"/>
    <property type="molecule type" value="Genomic_DNA"/>
</dbReference>
<dbReference type="AlphaFoldDB" id="A0A222P471"/>
<sequence length="51" mass="5607">MAKKTTPASSFTKEKKKVSKKKLKEISGGFDKSRTDILTPIKTPTAPSVRN</sequence>
<feature type="compositionally biased region" description="Basic residues" evidence="1">
    <location>
        <begin position="14"/>
        <end position="23"/>
    </location>
</feature>
<gene>
    <name evidence="2" type="ORF">clem_10525</name>
</gene>
<dbReference type="RefSeq" id="WP_157698230.1">
    <property type="nucleotide sequence ID" value="NZ_CP016397.1"/>
</dbReference>
<evidence type="ECO:0000313" key="2">
    <source>
        <dbReference type="EMBL" id="ASQ46651.1"/>
    </source>
</evidence>
<organism evidence="2 3">
    <name type="scientific">Legionella clemsonensis</name>
    <dbReference type="NCBI Taxonomy" id="1867846"/>
    <lineage>
        <taxon>Bacteria</taxon>
        <taxon>Pseudomonadati</taxon>
        <taxon>Pseudomonadota</taxon>
        <taxon>Gammaproteobacteria</taxon>
        <taxon>Legionellales</taxon>
        <taxon>Legionellaceae</taxon>
        <taxon>Legionella</taxon>
    </lineage>
</organism>